<sequence>MANVVIVCLLGRAIGYKDSMNCLTPLWQPEGSLQVVDLDNNYYGVKLQRLSYRYYTKELIQAIAAVIGMIIRIDYNINMGNRGKFAYVVVVVDLNKPLIPYVGIDAGHKLLSMKDYPPFVINVVVMDILRKYAQIKGF</sequence>
<keyword evidence="2" id="KW-1185">Reference proteome</keyword>
<name>A0A7J9CH92_GOSGO</name>
<evidence type="ECO:0000313" key="1">
    <source>
        <dbReference type="EMBL" id="MBA0747758.1"/>
    </source>
</evidence>
<dbReference type="Proteomes" id="UP000593579">
    <property type="component" value="Unassembled WGS sequence"/>
</dbReference>
<comment type="caution">
    <text evidence="1">The sequence shown here is derived from an EMBL/GenBank/DDBJ whole genome shotgun (WGS) entry which is preliminary data.</text>
</comment>
<proteinExistence type="predicted"/>
<dbReference type="EMBL" id="JABEZY010000010">
    <property type="protein sequence ID" value="MBA0747758.1"/>
    <property type="molecule type" value="Genomic_DNA"/>
</dbReference>
<protein>
    <submittedName>
        <fullName evidence="1">Uncharacterized protein</fullName>
    </submittedName>
</protein>
<reference evidence="1 2" key="1">
    <citation type="journal article" date="2019" name="Genome Biol. Evol.">
        <title>Insights into the evolution of the New World diploid cottons (Gossypium, subgenus Houzingenia) based on genome sequencing.</title>
        <authorList>
            <person name="Grover C.E."/>
            <person name="Arick M.A. 2nd"/>
            <person name="Thrash A."/>
            <person name="Conover J.L."/>
            <person name="Sanders W.S."/>
            <person name="Peterson D.G."/>
            <person name="Frelichowski J.E."/>
            <person name="Scheffler J.A."/>
            <person name="Scheffler B.E."/>
            <person name="Wendel J.F."/>
        </authorList>
    </citation>
    <scope>NUCLEOTIDE SEQUENCE [LARGE SCALE GENOMIC DNA]</scope>
    <source>
        <strain evidence="1">5</strain>
        <tissue evidence="1">Leaf</tissue>
    </source>
</reference>
<evidence type="ECO:0000313" key="2">
    <source>
        <dbReference type="Proteomes" id="UP000593579"/>
    </source>
</evidence>
<organism evidence="1 2">
    <name type="scientific">Gossypium gossypioides</name>
    <name type="common">Mexican cotton</name>
    <name type="synonym">Selera gossypioides</name>
    <dbReference type="NCBI Taxonomy" id="34282"/>
    <lineage>
        <taxon>Eukaryota</taxon>
        <taxon>Viridiplantae</taxon>
        <taxon>Streptophyta</taxon>
        <taxon>Embryophyta</taxon>
        <taxon>Tracheophyta</taxon>
        <taxon>Spermatophyta</taxon>
        <taxon>Magnoliopsida</taxon>
        <taxon>eudicotyledons</taxon>
        <taxon>Gunneridae</taxon>
        <taxon>Pentapetalae</taxon>
        <taxon>rosids</taxon>
        <taxon>malvids</taxon>
        <taxon>Malvales</taxon>
        <taxon>Malvaceae</taxon>
        <taxon>Malvoideae</taxon>
        <taxon>Gossypium</taxon>
    </lineage>
</organism>
<gene>
    <name evidence="1" type="ORF">Gogos_004644</name>
</gene>
<accession>A0A7J9CH92</accession>
<dbReference type="OrthoDB" id="1002401at2759"/>
<dbReference type="AlphaFoldDB" id="A0A7J9CH92"/>